<organism evidence="1 2">
    <name type="scientific">Mycolicibacterium iranicum</name>
    <name type="common">Mycobacterium iranicum</name>
    <dbReference type="NCBI Taxonomy" id="912594"/>
    <lineage>
        <taxon>Bacteria</taxon>
        <taxon>Bacillati</taxon>
        <taxon>Actinomycetota</taxon>
        <taxon>Actinomycetes</taxon>
        <taxon>Mycobacteriales</taxon>
        <taxon>Mycobacteriaceae</taxon>
        <taxon>Mycolicibacterium</taxon>
    </lineage>
</organism>
<protein>
    <submittedName>
        <fullName evidence="1">Uncharacterized protein</fullName>
    </submittedName>
</protein>
<dbReference type="OrthoDB" id="675629at2"/>
<dbReference type="RefSeq" id="WP_064283126.1">
    <property type="nucleotide sequence ID" value="NZ_LWCS01000032.1"/>
</dbReference>
<sequence length="110" mass="11031">MTGRLLTTASTIMCPHLGSAQLMTADVVAVADGTAILLETDVHVVVGCIFTVGAKYSPCVRIEWTGGSDTVSIGGTPALVESSIGKCISAENAPQGVALVVAAQTKAVTG</sequence>
<proteinExistence type="predicted"/>
<evidence type="ECO:0000313" key="2">
    <source>
        <dbReference type="Proteomes" id="UP000078396"/>
    </source>
</evidence>
<accession>A0A178LU26</accession>
<dbReference type="Proteomes" id="UP000078396">
    <property type="component" value="Unassembled WGS sequence"/>
</dbReference>
<evidence type="ECO:0000313" key="1">
    <source>
        <dbReference type="EMBL" id="OAN36923.1"/>
    </source>
</evidence>
<dbReference type="EMBL" id="LWCS01000032">
    <property type="protein sequence ID" value="OAN36923.1"/>
    <property type="molecule type" value="Genomic_DNA"/>
</dbReference>
<name>A0A178LU26_MYCIR</name>
<reference evidence="1 2" key="1">
    <citation type="submission" date="2016-04" db="EMBL/GenBank/DDBJ databases">
        <title>Draft Genome Sequences of Staphylococcus capitis Strain H36, S. capitis Strain H65, S. cohnii Strain H62, S. hominis Strain H69, Mycobacterium iranicum Strain H39, Plantibacter sp. Strain H53, Pseudomonas oryzihabitans Strain H72, and Microbacterium sp. Strain H83, isolated from residential settings.</title>
        <authorList>
            <person name="Lymperopoulou D."/>
            <person name="Adams R.I."/>
            <person name="Lindow S."/>
            <person name="Coil D.A."/>
            <person name="Jospin G."/>
            <person name="Eisen J.A."/>
        </authorList>
    </citation>
    <scope>NUCLEOTIDE SEQUENCE [LARGE SCALE GENOMIC DNA]</scope>
    <source>
        <strain evidence="1 2">H39</strain>
    </source>
</reference>
<dbReference type="AlphaFoldDB" id="A0A178LU26"/>
<comment type="caution">
    <text evidence="1">The sequence shown here is derived from an EMBL/GenBank/DDBJ whole genome shotgun (WGS) entry which is preliminary data.</text>
</comment>
<gene>
    <name evidence="1" type="ORF">A4X20_06200</name>
</gene>